<evidence type="ECO:0000313" key="3">
    <source>
        <dbReference type="Proteomes" id="UP001165405"/>
    </source>
</evidence>
<evidence type="ECO:0000313" key="2">
    <source>
        <dbReference type="EMBL" id="MCF4121974.1"/>
    </source>
</evidence>
<sequence length="306" mass="33593">MKRAFFSTCLAAVVAVAVVGCTTAASGMSGADRAHADGAEERALTDAEQMLVEQARELLVQECMEAEGFRYWPVAVAGVEERQGSGYVLDDVGWAREHGYGMQLQDRVAAVQQNDPNHAYANALPDAERVRYSKALDGDPSAGMLTAELPMGGYVQTPGDSCLARAKGELYGDFAAWFQAEKVATNLVGLYAPELMADERFEVALRAWSECMRERGHDYPDPPAIREELPFLTDGLSDEKAHDVEKELAVAEAICATQETSLVRTTRDLESEYRGRLGQYRDDVINYQRLQHAALENARDIHAGRG</sequence>
<organism evidence="2 3">
    <name type="scientific">Antribacter soli</name>
    <dbReference type="NCBI Taxonomy" id="2910976"/>
    <lineage>
        <taxon>Bacteria</taxon>
        <taxon>Bacillati</taxon>
        <taxon>Actinomycetota</taxon>
        <taxon>Actinomycetes</taxon>
        <taxon>Micrococcales</taxon>
        <taxon>Promicromonosporaceae</taxon>
        <taxon>Antribacter</taxon>
    </lineage>
</organism>
<comment type="caution">
    <text evidence="2">The sequence shown here is derived from an EMBL/GenBank/DDBJ whole genome shotgun (WGS) entry which is preliminary data.</text>
</comment>
<gene>
    <name evidence="2" type="ORF">L1785_13400</name>
</gene>
<reference evidence="2" key="1">
    <citation type="submission" date="2022-01" db="EMBL/GenBank/DDBJ databases">
        <title>Antribacter sp. nov., isolated from Guizhou of China.</title>
        <authorList>
            <person name="Chengliang C."/>
            <person name="Ya Z."/>
        </authorList>
    </citation>
    <scope>NUCLEOTIDE SEQUENCE</scope>
    <source>
        <strain evidence="2">KLBMP 9083</strain>
    </source>
</reference>
<dbReference type="AlphaFoldDB" id="A0AA41QH38"/>
<protein>
    <recommendedName>
        <fullName evidence="4">Secreted protein</fullName>
    </recommendedName>
</protein>
<dbReference type="Proteomes" id="UP001165405">
    <property type="component" value="Unassembled WGS sequence"/>
</dbReference>
<accession>A0AA41QH38</accession>
<keyword evidence="1" id="KW-0732">Signal</keyword>
<dbReference type="RefSeq" id="WP_236089774.1">
    <property type="nucleotide sequence ID" value="NZ_JAKGSG010000036.1"/>
</dbReference>
<evidence type="ECO:0000256" key="1">
    <source>
        <dbReference type="SAM" id="SignalP"/>
    </source>
</evidence>
<feature type="signal peptide" evidence="1">
    <location>
        <begin position="1"/>
        <end position="24"/>
    </location>
</feature>
<dbReference type="PROSITE" id="PS51257">
    <property type="entry name" value="PROKAR_LIPOPROTEIN"/>
    <property type="match status" value="1"/>
</dbReference>
<proteinExistence type="predicted"/>
<feature type="chain" id="PRO_5041409092" description="Secreted protein" evidence="1">
    <location>
        <begin position="25"/>
        <end position="306"/>
    </location>
</feature>
<dbReference type="EMBL" id="JAKGSG010000036">
    <property type="protein sequence ID" value="MCF4121974.1"/>
    <property type="molecule type" value="Genomic_DNA"/>
</dbReference>
<keyword evidence="3" id="KW-1185">Reference proteome</keyword>
<evidence type="ECO:0008006" key="4">
    <source>
        <dbReference type="Google" id="ProtNLM"/>
    </source>
</evidence>
<name>A0AA41QH38_9MICO</name>